<dbReference type="InterPro" id="IPR044302">
    <property type="entry name" value="Costars"/>
</dbReference>
<dbReference type="EMBL" id="CAJNOJ010000030">
    <property type="protein sequence ID" value="CAF0886269.1"/>
    <property type="molecule type" value="Genomic_DNA"/>
</dbReference>
<evidence type="ECO:0000313" key="4">
    <source>
        <dbReference type="EMBL" id="CAF1684618.1"/>
    </source>
</evidence>
<evidence type="ECO:0000259" key="2">
    <source>
        <dbReference type="SMART" id="SM01283"/>
    </source>
</evidence>
<dbReference type="Proteomes" id="UP000663828">
    <property type="component" value="Unassembled WGS sequence"/>
</dbReference>
<organism evidence="4 5">
    <name type="scientific">Adineta ricciae</name>
    <name type="common">Rotifer</name>
    <dbReference type="NCBI Taxonomy" id="249248"/>
    <lineage>
        <taxon>Eukaryota</taxon>
        <taxon>Metazoa</taxon>
        <taxon>Spiralia</taxon>
        <taxon>Gnathifera</taxon>
        <taxon>Rotifera</taxon>
        <taxon>Eurotatoria</taxon>
        <taxon>Bdelloidea</taxon>
        <taxon>Adinetida</taxon>
        <taxon>Adinetidae</taxon>
        <taxon>Adineta</taxon>
    </lineage>
</organism>
<dbReference type="InterPro" id="IPR027817">
    <property type="entry name" value="Costars_dom"/>
</dbReference>
<dbReference type="SMART" id="SM01283">
    <property type="entry name" value="Costars"/>
    <property type="match status" value="1"/>
</dbReference>
<comment type="similarity">
    <text evidence="1">Belongs to the costars family.</text>
</comment>
<keyword evidence="5" id="KW-1185">Reference proteome</keyword>
<feature type="domain" description="Costars" evidence="2">
    <location>
        <begin position="5"/>
        <end position="84"/>
    </location>
</feature>
<accession>A0A816HEC1</accession>
<dbReference type="InterPro" id="IPR038095">
    <property type="entry name" value="Costars_sf"/>
</dbReference>
<dbReference type="AlphaFoldDB" id="A0A816HEC1"/>
<dbReference type="OrthoDB" id="9871914at2759"/>
<evidence type="ECO:0000313" key="3">
    <source>
        <dbReference type="EMBL" id="CAF0886269.1"/>
    </source>
</evidence>
<dbReference type="EMBL" id="CAJNOR010016265">
    <property type="protein sequence ID" value="CAF1684618.1"/>
    <property type="molecule type" value="Genomic_DNA"/>
</dbReference>
<dbReference type="GO" id="GO:0032970">
    <property type="term" value="P:regulation of actin filament-based process"/>
    <property type="evidence" value="ECO:0007669"/>
    <property type="project" value="TreeGrafter"/>
</dbReference>
<sequence length="88" mass="9858">MANTAQVEHEISLLINFIRTIGKSNPSTGKYETTFGDLFRNDDVQNTFESLAGTLKAAKRRKVISYSSELLLQGVHDKELIVLEKTES</sequence>
<comment type="caution">
    <text evidence="4">The sequence shown here is derived from an EMBL/GenBank/DDBJ whole genome shotgun (WGS) entry which is preliminary data.</text>
</comment>
<dbReference type="Gene3D" id="1.10.10.1540">
    <property type="entry name" value="Costar domain"/>
    <property type="match status" value="1"/>
</dbReference>
<dbReference type="Proteomes" id="UP000663852">
    <property type="component" value="Unassembled WGS sequence"/>
</dbReference>
<dbReference type="PANTHER" id="PTHR46334">
    <property type="entry name" value="COSTARS FAMILY PROTEIN ABRACL"/>
    <property type="match status" value="1"/>
</dbReference>
<dbReference type="Pfam" id="PF14705">
    <property type="entry name" value="Costars"/>
    <property type="match status" value="1"/>
</dbReference>
<gene>
    <name evidence="3" type="ORF">EDS130_LOCUS9042</name>
    <name evidence="4" type="ORF">XAT740_LOCUS61536</name>
</gene>
<name>A0A816HEC1_ADIRI</name>
<protein>
    <recommendedName>
        <fullName evidence="2">Costars domain-containing protein</fullName>
    </recommendedName>
</protein>
<dbReference type="PANTHER" id="PTHR46334:SF1">
    <property type="entry name" value="COSTARS FAMILY PROTEIN ABRACL"/>
    <property type="match status" value="1"/>
</dbReference>
<proteinExistence type="inferred from homology"/>
<reference evidence="4" key="1">
    <citation type="submission" date="2021-02" db="EMBL/GenBank/DDBJ databases">
        <authorList>
            <person name="Nowell W R."/>
        </authorList>
    </citation>
    <scope>NUCLEOTIDE SEQUENCE</scope>
</reference>
<evidence type="ECO:0000256" key="1">
    <source>
        <dbReference type="ARBA" id="ARBA00006126"/>
    </source>
</evidence>
<evidence type="ECO:0000313" key="5">
    <source>
        <dbReference type="Proteomes" id="UP000663828"/>
    </source>
</evidence>